<evidence type="ECO:0000313" key="1">
    <source>
        <dbReference type="EMBL" id="CBK96216.1"/>
    </source>
</evidence>
<reference evidence="1 2" key="1">
    <citation type="submission" date="2010-03" db="EMBL/GenBank/DDBJ databases">
        <title>The genome sequence of Eubacterium siraeum 70/3.</title>
        <authorList>
            <consortium name="metaHIT consortium -- http://www.metahit.eu/"/>
            <person name="Pajon A."/>
            <person name="Turner K."/>
            <person name="Parkhill J."/>
            <person name="Duncan S."/>
            <person name="Flint H."/>
        </authorList>
    </citation>
    <scope>NUCLEOTIDE SEQUENCE [LARGE SCALE GENOMIC DNA]</scope>
    <source>
        <strain evidence="1 2">70/3</strain>
    </source>
</reference>
<dbReference type="AlphaFoldDB" id="D4JSZ7"/>
<protein>
    <submittedName>
        <fullName evidence="1">Uncharacterized protein</fullName>
    </submittedName>
</protein>
<sequence>MEQKMREVYGMKLIFCIDDKSGMMFFGKRQSQDQNLREWILNYAQGSKLWMSPYSAKQFGNNASVSADDDYMSKAEENDVCLIEDGSYSTDNANEIVLCKWNRHYPADKFFDTDLKAFGFKKVNTEDIAGTSHEKITIETYRR</sequence>
<name>D4JSZ7_9FIRM</name>
<dbReference type="HOGENOM" id="CLU_156560_0_0_9"/>
<gene>
    <name evidence="1" type="ORF">EUS_10080</name>
</gene>
<dbReference type="KEGG" id="esu:EUS_10080"/>
<organism evidence="1 2">
    <name type="scientific">[Eubacterium] siraeum 70/3</name>
    <dbReference type="NCBI Taxonomy" id="657319"/>
    <lineage>
        <taxon>Bacteria</taxon>
        <taxon>Bacillati</taxon>
        <taxon>Bacillota</taxon>
        <taxon>Clostridia</taxon>
        <taxon>Eubacteriales</taxon>
        <taxon>Oscillospiraceae</taxon>
        <taxon>Oscillospiraceae incertae sedis</taxon>
    </lineage>
</organism>
<dbReference type="PATRIC" id="fig|657319.3.peg.1300"/>
<dbReference type="EMBL" id="FP929044">
    <property type="protein sequence ID" value="CBK96216.1"/>
    <property type="molecule type" value="Genomic_DNA"/>
</dbReference>
<dbReference type="Proteomes" id="UP000008803">
    <property type="component" value="Chromosome"/>
</dbReference>
<accession>D4JSZ7</accession>
<proteinExistence type="predicted"/>
<dbReference type="BioCyc" id="ESIR657319:G136K-853-MONOMER"/>
<evidence type="ECO:0000313" key="2">
    <source>
        <dbReference type="Proteomes" id="UP000008803"/>
    </source>
</evidence>
<reference evidence="1 2" key="2">
    <citation type="submission" date="2010-03" db="EMBL/GenBank/DDBJ databases">
        <authorList>
            <person name="Pajon A."/>
        </authorList>
    </citation>
    <scope>NUCLEOTIDE SEQUENCE [LARGE SCALE GENOMIC DNA]</scope>
    <source>
        <strain evidence="1 2">70/3</strain>
    </source>
</reference>